<dbReference type="SUPFAM" id="SSF56959">
    <property type="entry name" value="Leukocidin-like"/>
    <property type="match status" value="1"/>
</dbReference>
<dbReference type="InterPro" id="IPR036435">
    <property type="entry name" value="Leukocidin/porin_MspA_sf"/>
</dbReference>
<organism evidence="5 6">
    <name type="scientific">Bacillus proteolyticus</name>
    <dbReference type="NCBI Taxonomy" id="2026192"/>
    <lineage>
        <taxon>Bacteria</taxon>
        <taxon>Bacillati</taxon>
        <taxon>Bacillota</taxon>
        <taxon>Bacilli</taxon>
        <taxon>Bacillales</taxon>
        <taxon>Bacillaceae</taxon>
        <taxon>Bacillus</taxon>
        <taxon>Bacillus cereus group</taxon>
    </lineage>
</organism>
<comment type="similarity">
    <text evidence="1">Belongs to the aerolysin family.</text>
</comment>
<dbReference type="NCBIfam" id="TIGR01002">
    <property type="entry name" value="hlyII"/>
    <property type="match status" value="1"/>
</dbReference>
<dbReference type="Gene3D" id="2.70.240.10">
    <property type="entry name" value="Leukocidin/porin MspA"/>
    <property type="match status" value="1"/>
</dbReference>
<keyword evidence="2 3" id="KW-0732">Signal</keyword>
<dbReference type="PRINTS" id="PR01468">
    <property type="entry name" value="BICOMPNTOXIN"/>
</dbReference>
<feature type="signal peptide" evidence="3">
    <location>
        <begin position="1"/>
        <end position="38"/>
    </location>
</feature>
<dbReference type="InterPro" id="IPR016183">
    <property type="entry name" value="Leukocidin/Hemolysin_toxin"/>
</dbReference>
<feature type="domain" description="Leukocidin/Hemolysin toxin" evidence="4">
    <location>
        <begin position="69"/>
        <end position="321"/>
    </location>
</feature>
<feature type="chain" id="PRO_5047458580" evidence="3">
    <location>
        <begin position="39"/>
        <end position="327"/>
    </location>
</feature>
<name>A0ABV3IBL3_9BACI</name>
<evidence type="ECO:0000256" key="2">
    <source>
        <dbReference type="ARBA" id="ARBA00022729"/>
    </source>
</evidence>
<keyword evidence="6" id="KW-1185">Reference proteome</keyword>
<gene>
    <name evidence="5" type="ORF">MRBLBA1_002389</name>
</gene>
<accession>A0ABV3IBL3</accession>
<reference evidence="5 6" key="1">
    <citation type="journal article" date="2023" name="Proc. Natl. Acad. Sci. U.S.A.">
        <title>Bacterial tolerance to host-exuded specialized metabolites structures the maize root microbiome.</title>
        <authorList>
            <person name="Thoenen L."/>
            <person name="Giroud C."/>
            <person name="Kreuzer M."/>
            <person name="Waelchli J."/>
            <person name="Gfeller V."/>
            <person name="Deslandes-Herold G."/>
            <person name="Mateo P."/>
            <person name="Robert C.A.M."/>
            <person name="Ahrens C.H."/>
            <person name="Rubio-Somoza I."/>
            <person name="Bruggmann R."/>
            <person name="Erb M."/>
            <person name="Schlaeppi K."/>
        </authorList>
    </citation>
    <scope>NUCLEOTIDE SEQUENCE [LARGE SCALE GENOMIC DNA]</scope>
    <source>
        <strain evidence="5 6">LBA1-1-1.1</strain>
    </source>
</reference>
<dbReference type="EMBL" id="JBEGIE010000039">
    <property type="protein sequence ID" value="MEV4911635.1"/>
    <property type="molecule type" value="Genomic_DNA"/>
</dbReference>
<comment type="caution">
    <text evidence="5">The sequence shown here is derived from an EMBL/GenBank/DDBJ whole genome shotgun (WGS) entry which is preliminary data.</text>
</comment>
<evidence type="ECO:0000259" key="4">
    <source>
        <dbReference type="Pfam" id="PF07968"/>
    </source>
</evidence>
<evidence type="ECO:0000256" key="1">
    <source>
        <dbReference type="ARBA" id="ARBA00009831"/>
    </source>
</evidence>
<protein>
    <submittedName>
        <fullName evidence="5">Beta-channel forming cytolysin</fullName>
    </submittedName>
</protein>
<evidence type="ECO:0000313" key="6">
    <source>
        <dbReference type="Proteomes" id="UP001552502"/>
    </source>
</evidence>
<proteinExistence type="inferred from homology"/>
<dbReference type="InterPro" id="IPR003963">
    <property type="entry name" value="Bi-component_toxin_staph"/>
</dbReference>
<dbReference type="Proteomes" id="UP001552502">
    <property type="component" value="Unassembled WGS sequence"/>
</dbReference>
<sequence length="327" mass="35818">MTTKRKNMKKTKKIVQALTLATTVVGGSLAFSSTSAHADSLKAIEEIGSGAKVMTSLDTTYHNDANIKNSIKVSFIDDPTVDKKYAVISTEGSNIGSNLKYYNNSYYDADMDWTSAFKTGLEITSNDSAAFYKVLPKNSIETKNVSSTVAYNVGGGVEAKQEGAGASASAGASWSTTVSYDQADYKTFLENSTNKKVDWKVAFDKFYNGNGFYDRDSFSSIFNGNQLFMVTTSGVRSAIDNLVPQDKLPSLTAYGFQPGTIAIITADKNEDSTDLSVKHSREKDKYGLLKPTGWKGFNTKNIALNEHENTSVDQYQIDWKNNKIVHK</sequence>
<evidence type="ECO:0000256" key="3">
    <source>
        <dbReference type="SAM" id="SignalP"/>
    </source>
</evidence>
<evidence type="ECO:0000313" key="5">
    <source>
        <dbReference type="EMBL" id="MEV4911635.1"/>
    </source>
</evidence>
<dbReference type="Pfam" id="PF07968">
    <property type="entry name" value="Leukocidin"/>
    <property type="match status" value="1"/>
</dbReference>
<dbReference type="RefSeq" id="WP_199640492.1">
    <property type="nucleotide sequence ID" value="NZ_JBEGIE010000039.1"/>
</dbReference>